<dbReference type="EMBL" id="BGPR01000368">
    <property type="protein sequence ID" value="GBM16085.1"/>
    <property type="molecule type" value="Genomic_DNA"/>
</dbReference>
<dbReference type="Proteomes" id="UP000499080">
    <property type="component" value="Unassembled WGS sequence"/>
</dbReference>
<comment type="caution">
    <text evidence="2">The sequence shown here is derived from an EMBL/GenBank/DDBJ whole genome shotgun (WGS) entry which is preliminary data.</text>
</comment>
<feature type="compositionally biased region" description="Basic and acidic residues" evidence="1">
    <location>
        <begin position="22"/>
        <end position="37"/>
    </location>
</feature>
<evidence type="ECO:0000313" key="2">
    <source>
        <dbReference type="EMBL" id="GBM16085.1"/>
    </source>
</evidence>
<proteinExistence type="predicted"/>
<sequence>MATTQGKSNKALNSDSLVGQVSKDRKKEKMRKKKEDALCLGSSSGSADDFIAPQKSTAMATAIQKGFGPQVLSKVPVGPGRVECL</sequence>
<dbReference type="AlphaFoldDB" id="A0A4Y2DKF0"/>
<organism evidence="2 3">
    <name type="scientific">Araneus ventricosus</name>
    <name type="common">Orbweaver spider</name>
    <name type="synonym">Epeira ventricosa</name>
    <dbReference type="NCBI Taxonomy" id="182803"/>
    <lineage>
        <taxon>Eukaryota</taxon>
        <taxon>Metazoa</taxon>
        <taxon>Ecdysozoa</taxon>
        <taxon>Arthropoda</taxon>
        <taxon>Chelicerata</taxon>
        <taxon>Arachnida</taxon>
        <taxon>Araneae</taxon>
        <taxon>Araneomorphae</taxon>
        <taxon>Entelegynae</taxon>
        <taxon>Araneoidea</taxon>
        <taxon>Araneidae</taxon>
        <taxon>Araneus</taxon>
    </lineage>
</organism>
<feature type="region of interest" description="Disordered" evidence="1">
    <location>
        <begin position="1"/>
        <end position="42"/>
    </location>
</feature>
<feature type="compositionally biased region" description="Polar residues" evidence="1">
    <location>
        <begin position="1"/>
        <end position="19"/>
    </location>
</feature>
<protein>
    <submittedName>
        <fullName evidence="2">Uncharacterized protein</fullName>
    </submittedName>
</protein>
<reference evidence="2 3" key="1">
    <citation type="journal article" date="2019" name="Sci. Rep.">
        <title>Orb-weaving spider Araneus ventricosus genome elucidates the spidroin gene catalogue.</title>
        <authorList>
            <person name="Kono N."/>
            <person name="Nakamura H."/>
            <person name="Ohtoshi R."/>
            <person name="Moran D.A.P."/>
            <person name="Shinohara A."/>
            <person name="Yoshida Y."/>
            <person name="Fujiwara M."/>
            <person name="Mori M."/>
            <person name="Tomita M."/>
            <person name="Arakawa K."/>
        </authorList>
    </citation>
    <scope>NUCLEOTIDE SEQUENCE [LARGE SCALE GENOMIC DNA]</scope>
</reference>
<evidence type="ECO:0000313" key="3">
    <source>
        <dbReference type="Proteomes" id="UP000499080"/>
    </source>
</evidence>
<accession>A0A4Y2DKF0</accession>
<gene>
    <name evidence="2" type="ORF">AVEN_163124_1</name>
</gene>
<evidence type="ECO:0000256" key="1">
    <source>
        <dbReference type="SAM" id="MobiDB-lite"/>
    </source>
</evidence>
<keyword evidence="3" id="KW-1185">Reference proteome</keyword>
<name>A0A4Y2DKF0_ARAVE</name>